<dbReference type="FunFam" id="1.10.1140.10:FF:000001">
    <property type="entry name" value="ATP synthase subunit beta"/>
    <property type="match status" value="1"/>
</dbReference>
<evidence type="ECO:0000256" key="14">
    <source>
        <dbReference type="ARBA" id="ARBA00059242"/>
    </source>
</evidence>
<evidence type="ECO:0000259" key="16">
    <source>
        <dbReference type="SMART" id="SM00382"/>
    </source>
</evidence>
<comment type="catalytic activity">
    <reaction evidence="13">
        <text>4 Na(+)(in) + ATP + H2O = 4 Na(+)(out) + ADP + phosphate + H(+)</text>
        <dbReference type="Rhea" id="RHEA:58156"/>
        <dbReference type="ChEBI" id="CHEBI:15377"/>
        <dbReference type="ChEBI" id="CHEBI:15378"/>
        <dbReference type="ChEBI" id="CHEBI:29101"/>
        <dbReference type="ChEBI" id="CHEBI:30616"/>
        <dbReference type="ChEBI" id="CHEBI:43474"/>
        <dbReference type="ChEBI" id="CHEBI:456216"/>
        <dbReference type="EC" id="7.2.2.1"/>
    </reaction>
</comment>
<dbReference type="GO" id="GO:0005524">
    <property type="term" value="F:ATP binding"/>
    <property type="evidence" value="ECO:0007669"/>
    <property type="project" value="UniProtKB-UniRule"/>
</dbReference>
<evidence type="ECO:0000256" key="5">
    <source>
        <dbReference type="ARBA" id="ARBA00022741"/>
    </source>
</evidence>
<dbReference type="InterPro" id="IPR003593">
    <property type="entry name" value="AAA+_ATPase"/>
</dbReference>
<dbReference type="Gene3D" id="1.10.1140.10">
    <property type="entry name" value="Bovine Mitochondrial F1-atpase, Atp Synthase Beta Chain, Chain D, domain 3"/>
    <property type="match status" value="1"/>
</dbReference>
<evidence type="ECO:0000256" key="8">
    <source>
        <dbReference type="ARBA" id="ARBA00022967"/>
    </source>
</evidence>
<evidence type="ECO:0000256" key="10">
    <source>
        <dbReference type="ARBA" id="ARBA00023136"/>
    </source>
</evidence>
<accession>A0A1M7Z4M2</accession>
<dbReference type="Pfam" id="PF22919">
    <property type="entry name" value="ATP-synt_VA_C"/>
    <property type="match status" value="1"/>
</dbReference>
<comment type="similarity">
    <text evidence="2 15">Belongs to the ATPase alpha/beta chains family.</text>
</comment>
<dbReference type="FunFam" id="2.40.10.170:FF:000005">
    <property type="entry name" value="ATP synthase subunit beta"/>
    <property type="match status" value="1"/>
</dbReference>
<evidence type="ECO:0000256" key="9">
    <source>
        <dbReference type="ARBA" id="ARBA00023065"/>
    </source>
</evidence>
<keyword evidence="11 15" id="KW-0139">CF(1)</keyword>
<evidence type="ECO:0000256" key="2">
    <source>
        <dbReference type="ARBA" id="ARBA00008936"/>
    </source>
</evidence>
<dbReference type="GO" id="GO:0045259">
    <property type="term" value="C:proton-transporting ATP synthase complex"/>
    <property type="evidence" value="ECO:0007669"/>
    <property type="project" value="UniProtKB-KW"/>
</dbReference>
<dbReference type="PIRSF" id="PIRSF039072">
    <property type="entry name" value="ATPase_subunit_beta"/>
    <property type="match status" value="1"/>
</dbReference>
<keyword evidence="8 15" id="KW-1278">Translocase</keyword>
<dbReference type="Gene3D" id="2.40.10.170">
    <property type="match status" value="1"/>
</dbReference>
<dbReference type="EMBL" id="FRXO01000001">
    <property type="protein sequence ID" value="SHO59762.1"/>
    <property type="molecule type" value="Genomic_DNA"/>
</dbReference>
<dbReference type="GO" id="GO:0005886">
    <property type="term" value="C:plasma membrane"/>
    <property type="evidence" value="ECO:0007669"/>
    <property type="project" value="UniProtKB-SubCell"/>
</dbReference>
<dbReference type="SUPFAM" id="SSF47917">
    <property type="entry name" value="C-terminal domain of alpha and beta subunits of F1 ATP synthase"/>
    <property type="match status" value="1"/>
</dbReference>
<gene>
    <name evidence="15" type="primary">atpD</name>
    <name evidence="17" type="ORF">SAMN02745172_00056</name>
</gene>
<dbReference type="CDD" id="cd01133">
    <property type="entry name" value="F1-ATPase_beta_CD"/>
    <property type="match status" value="1"/>
</dbReference>
<dbReference type="Pfam" id="PF00006">
    <property type="entry name" value="ATP-synt_ab"/>
    <property type="match status" value="1"/>
</dbReference>
<dbReference type="EC" id="7.1.2.2" evidence="15"/>
<dbReference type="AlphaFoldDB" id="A0A1M7Z4M2"/>
<dbReference type="OrthoDB" id="9801639at2"/>
<dbReference type="SUPFAM" id="SSF52540">
    <property type="entry name" value="P-loop containing nucleoside triphosphate hydrolases"/>
    <property type="match status" value="1"/>
</dbReference>
<dbReference type="PANTHER" id="PTHR15184">
    <property type="entry name" value="ATP SYNTHASE"/>
    <property type="match status" value="1"/>
</dbReference>
<dbReference type="InterPro" id="IPR055190">
    <property type="entry name" value="ATP-synt_VA_C"/>
</dbReference>
<dbReference type="PANTHER" id="PTHR15184:SF71">
    <property type="entry name" value="ATP SYNTHASE SUBUNIT BETA, MITOCHONDRIAL"/>
    <property type="match status" value="1"/>
</dbReference>
<evidence type="ECO:0000313" key="17">
    <source>
        <dbReference type="EMBL" id="SHO59762.1"/>
    </source>
</evidence>
<keyword evidence="5 15" id="KW-0547">Nucleotide-binding</keyword>
<dbReference type="Gene3D" id="3.40.50.300">
    <property type="entry name" value="P-loop containing nucleotide triphosphate hydrolases"/>
    <property type="match status" value="1"/>
</dbReference>
<comment type="function">
    <text evidence="15">Produces ATP from ADP in the presence of a proton gradient across the membrane. The catalytic sites are hosted primarily by the beta subunits.</text>
</comment>
<sequence>MTQNVGHIAQVIGAVVDVRFEGALPKILNAIETENRGMRLVLEVAQHLGEDTVRAIAMDTTDGLVRGQEVRDTGGPIAVPVGDGTLGRILNVIGEPVDEAGPVSYDHTRGIHQPAPAYTEQSTEAEILVTGIKVVDLLAPYARGGKIGLFGGAGVGKTVLIQELINNVAKAHGGYSVFAGVGERTREGNDLYHEMIESGVNKHGGGEGSKCALVFGQMNEPPGARARVALTGLTIAEDFRDRGQDVLFFVDNIFRFTQAGSEVSALLGRIPSAVGYQPTLATDMGALQERITTTTKGSITSVQAIYVPADDLTDPAPAASFAHLDATTVLNRAISEKGIYPAVDPLDSTSRMLDPRIVGDEHYQTARRVQEILQRYKSLQDIIAILGMDELSEEDKLTVARARRIERFLSQPFHVAEVFTGSPGVFVDIADTIKGFKGLCEGKYDHLPEAAFYMVGTIEAAVEKAAKLAAKAA</sequence>
<dbReference type="GO" id="GO:0046933">
    <property type="term" value="F:proton-transporting ATP synthase activity, rotational mechanism"/>
    <property type="evidence" value="ECO:0007669"/>
    <property type="project" value="UniProtKB-UniRule"/>
</dbReference>
<name>A0A1M7Z4M2_9HYPH</name>
<comment type="subcellular location">
    <subcellularLocation>
        <location evidence="15">Cell membrane</location>
        <topology evidence="15">Peripheral membrane protein</topology>
    </subcellularLocation>
    <subcellularLocation>
        <location evidence="1">Membrane</location>
    </subcellularLocation>
</comment>
<keyword evidence="15" id="KW-1003">Cell membrane</keyword>
<dbReference type="NCBIfam" id="TIGR01039">
    <property type="entry name" value="atpD"/>
    <property type="match status" value="1"/>
</dbReference>
<dbReference type="InterPro" id="IPR050053">
    <property type="entry name" value="ATPase_alpha/beta_chains"/>
</dbReference>
<evidence type="ECO:0000256" key="7">
    <source>
        <dbReference type="ARBA" id="ARBA00022840"/>
    </source>
</evidence>
<dbReference type="Pfam" id="PF02874">
    <property type="entry name" value="ATP-synt_ab_N"/>
    <property type="match status" value="1"/>
</dbReference>
<dbReference type="InterPro" id="IPR024034">
    <property type="entry name" value="ATPase_F1/V1_b/a_C"/>
</dbReference>
<dbReference type="InterPro" id="IPR020003">
    <property type="entry name" value="ATPase_a/bsu_AS"/>
</dbReference>
<keyword evidence="4" id="KW-0997">Cell inner membrane</keyword>
<keyword evidence="12 15" id="KW-0066">ATP synthesis</keyword>
<evidence type="ECO:0000256" key="12">
    <source>
        <dbReference type="ARBA" id="ARBA00023310"/>
    </source>
</evidence>
<evidence type="ECO:0000256" key="15">
    <source>
        <dbReference type="HAMAP-Rule" id="MF_01347"/>
    </source>
</evidence>
<proteinExistence type="inferred from homology"/>
<dbReference type="InterPro" id="IPR000194">
    <property type="entry name" value="ATPase_F1/V1/A1_a/bsu_nucl-bd"/>
</dbReference>
<keyword evidence="7 15" id="KW-0067">ATP-binding</keyword>
<reference evidence="17 18" key="1">
    <citation type="submission" date="2016-12" db="EMBL/GenBank/DDBJ databases">
        <authorList>
            <person name="Song W.-J."/>
            <person name="Kurnit D.M."/>
        </authorList>
    </citation>
    <scope>NUCLEOTIDE SEQUENCE [LARGE SCALE GENOMIC DNA]</scope>
    <source>
        <strain evidence="17 18">DSM 19599</strain>
    </source>
</reference>
<dbReference type="PROSITE" id="PS00152">
    <property type="entry name" value="ATPASE_ALPHA_BETA"/>
    <property type="match status" value="1"/>
</dbReference>
<organism evidence="17 18">
    <name type="scientific">Pseudoxanthobacter soli DSM 19599</name>
    <dbReference type="NCBI Taxonomy" id="1123029"/>
    <lineage>
        <taxon>Bacteria</taxon>
        <taxon>Pseudomonadati</taxon>
        <taxon>Pseudomonadota</taxon>
        <taxon>Alphaproteobacteria</taxon>
        <taxon>Hyphomicrobiales</taxon>
        <taxon>Segnochrobactraceae</taxon>
        <taxon>Pseudoxanthobacter</taxon>
    </lineage>
</organism>
<evidence type="ECO:0000256" key="4">
    <source>
        <dbReference type="ARBA" id="ARBA00022519"/>
    </source>
</evidence>
<evidence type="ECO:0000256" key="6">
    <source>
        <dbReference type="ARBA" id="ARBA00022781"/>
    </source>
</evidence>
<feature type="binding site" evidence="15">
    <location>
        <begin position="151"/>
        <end position="158"/>
    </location>
    <ligand>
        <name>ATP</name>
        <dbReference type="ChEBI" id="CHEBI:30616"/>
    </ligand>
</feature>
<dbReference type="SUPFAM" id="SSF50615">
    <property type="entry name" value="N-terminal domain of alpha and beta subunits of F1 ATP synthase"/>
    <property type="match status" value="1"/>
</dbReference>
<dbReference type="RefSeq" id="WP_073625237.1">
    <property type="nucleotide sequence ID" value="NZ_FRXO01000001.1"/>
</dbReference>
<evidence type="ECO:0000256" key="1">
    <source>
        <dbReference type="ARBA" id="ARBA00004370"/>
    </source>
</evidence>
<evidence type="ECO:0000256" key="11">
    <source>
        <dbReference type="ARBA" id="ARBA00023196"/>
    </source>
</evidence>
<comment type="catalytic activity">
    <reaction evidence="15">
        <text>ATP + H2O + 4 H(+)(in) = ADP + phosphate + 5 H(+)(out)</text>
        <dbReference type="Rhea" id="RHEA:57720"/>
        <dbReference type="ChEBI" id="CHEBI:15377"/>
        <dbReference type="ChEBI" id="CHEBI:15378"/>
        <dbReference type="ChEBI" id="CHEBI:30616"/>
        <dbReference type="ChEBI" id="CHEBI:43474"/>
        <dbReference type="ChEBI" id="CHEBI:456216"/>
        <dbReference type="EC" id="7.1.2.2"/>
    </reaction>
</comment>
<dbReference type="InterPro" id="IPR005722">
    <property type="entry name" value="ATP_synth_F1_bsu"/>
</dbReference>
<dbReference type="STRING" id="1123029.SAMN02745172_00056"/>
<dbReference type="InterPro" id="IPR004100">
    <property type="entry name" value="ATPase_F1/V1/A1_a/bsu_N"/>
</dbReference>
<dbReference type="InterPro" id="IPR027417">
    <property type="entry name" value="P-loop_NTPase"/>
</dbReference>
<keyword evidence="9 15" id="KW-0406">Ion transport</keyword>
<dbReference type="FunFam" id="3.40.50.300:FF:000026">
    <property type="entry name" value="ATP synthase subunit beta"/>
    <property type="match status" value="1"/>
</dbReference>
<evidence type="ECO:0000256" key="3">
    <source>
        <dbReference type="ARBA" id="ARBA00022448"/>
    </source>
</evidence>
<keyword evidence="10 15" id="KW-0472">Membrane</keyword>
<dbReference type="InterPro" id="IPR036121">
    <property type="entry name" value="ATPase_F1/V1/A1_a/bsu_N_sf"/>
</dbReference>
<keyword evidence="6 15" id="KW-0375">Hydrogen ion transport</keyword>
<keyword evidence="18" id="KW-1185">Reference proteome</keyword>
<comment type="function">
    <text evidence="14">Produces ATP from ADP in the presence of a sodium ion gradient across the membrane. The beta chain is the catalytic subunit.</text>
</comment>
<feature type="domain" description="AAA+ ATPase" evidence="16">
    <location>
        <begin position="143"/>
        <end position="413"/>
    </location>
</feature>
<dbReference type="CDD" id="cd18115">
    <property type="entry name" value="ATP-synt_F1_beta_N"/>
    <property type="match status" value="1"/>
</dbReference>
<evidence type="ECO:0000256" key="13">
    <source>
        <dbReference type="ARBA" id="ARBA00052325"/>
    </source>
</evidence>
<keyword evidence="3 15" id="KW-0813">Transport</keyword>
<dbReference type="GO" id="GO:0046962">
    <property type="term" value="F:sodium-transporting ATPase activity, rotational mechanism"/>
    <property type="evidence" value="ECO:0007669"/>
    <property type="project" value="UniProtKB-EC"/>
</dbReference>
<dbReference type="CDD" id="cd18110">
    <property type="entry name" value="ATP-synt_F1_beta_C"/>
    <property type="match status" value="1"/>
</dbReference>
<evidence type="ECO:0000313" key="18">
    <source>
        <dbReference type="Proteomes" id="UP000186406"/>
    </source>
</evidence>
<dbReference type="HAMAP" id="MF_01347">
    <property type="entry name" value="ATP_synth_beta_bact"/>
    <property type="match status" value="1"/>
</dbReference>
<protein>
    <recommendedName>
        <fullName evidence="15">ATP synthase subunit beta</fullName>
        <ecNumber evidence="15">7.1.2.2</ecNumber>
    </recommendedName>
    <alternativeName>
        <fullName evidence="15">ATP synthase F1 sector subunit beta</fullName>
    </alternativeName>
    <alternativeName>
        <fullName evidence="15">F-ATPase subunit beta</fullName>
    </alternativeName>
</protein>
<dbReference type="SMART" id="SM00382">
    <property type="entry name" value="AAA"/>
    <property type="match status" value="1"/>
</dbReference>
<dbReference type="Proteomes" id="UP000186406">
    <property type="component" value="Unassembled WGS sequence"/>
</dbReference>